<comment type="caution">
    <text evidence="2">The sequence shown here is derived from an EMBL/GenBank/DDBJ whole genome shotgun (WGS) entry which is preliminary data.</text>
</comment>
<keyword evidence="1" id="KW-1133">Transmembrane helix</keyword>
<name>A0A0V0SET3_9BILA</name>
<keyword evidence="1" id="KW-0472">Membrane</keyword>
<sequence>MIVIVAYIVNIVDLHWFSDTSYKSGTYLSCKYFQNQITLNKSMPLNLATYLRIRNHVDKYVITKHYHQLMPLILNLLLIAVASYSLVPLASLVHMDIKAFPSRPSVLLLITNAYL</sequence>
<evidence type="ECO:0000313" key="3">
    <source>
        <dbReference type="Proteomes" id="UP000054630"/>
    </source>
</evidence>
<feature type="transmembrane region" description="Helical" evidence="1">
    <location>
        <begin position="72"/>
        <end position="93"/>
    </location>
</feature>
<proteinExistence type="predicted"/>
<evidence type="ECO:0000256" key="1">
    <source>
        <dbReference type="SAM" id="Phobius"/>
    </source>
</evidence>
<accession>A0A0V0SET3</accession>
<evidence type="ECO:0000313" key="2">
    <source>
        <dbReference type="EMBL" id="KRX25178.1"/>
    </source>
</evidence>
<keyword evidence="3" id="KW-1185">Reference proteome</keyword>
<protein>
    <submittedName>
        <fullName evidence="2">Uncharacterized protein</fullName>
    </submittedName>
</protein>
<organism evidence="2 3">
    <name type="scientific">Trichinella nelsoni</name>
    <dbReference type="NCBI Taxonomy" id="6336"/>
    <lineage>
        <taxon>Eukaryota</taxon>
        <taxon>Metazoa</taxon>
        <taxon>Ecdysozoa</taxon>
        <taxon>Nematoda</taxon>
        <taxon>Enoplea</taxon>
        <taxon>Dorylaimia</taxon>
        <taxon>Trichinellida</taxon>
        <taxon>Trichinellidae</taxon>
        <taxon>Trichinella</taxon>
    </lineage>
</organism>
<dbReference type="Proteomes" id="UP000054630">
    <property type="component" value="Unassembled WGS sequence"/>
</dbReference>
<dbReference type="EMBL" id="JYDL01000013">
    <property type="protein sequence ID" value="KRX25178.1"/>
    <property type="molecule type" value="Genomic_DNA"/>
</dbReference>
<keyword evidence="1" id="KW-0812">Transmembrane</keyword>
<gene>
    <name evidence="2" type="ORF">T07_8560</name>
</gene>
<dbReference type="AlphaFoldDB" id="A0A0V0SET3"/>
<reference evidence="2 3" key="1">
    <citation type="submission" date="2015-01" db="EMBL/GenBank/DDBJ databases">
        <title>Evolution of Trichinella species and genotypes.</title>
        <authorList>
            <person name="Korhonen P.K."/>
            <person name="Edoardo P."/>
            <person name="Giuseppe L.R."/>
            <person name="Gasser R.B."/>
        </authorList>
    </citation>
    <scope>NUCLEOTIDE SEQUENCE [LARGE SCALE GENOMIC DNA]</scope>
    <source>
        <strain evidence="2">ISS37</strain>
    </source>
</reference>